<keyword evidence="3" id="KW-1185">Reference proteome</keyword>
<evidence type="ECO:0000313" key="2">
    <source>
        <dbReference type="EMBL" id="PKU27971.1"/>
    </source>
</evidence>
<evidence type="ECO:0000256" key="1">
    <source>
        <dbReference type="SAM" id="MobiDB-lite"/>
    </source>
</evidence>
<dbReference type="PANTHER" id="PTHR48195">
    <property type="entry name" value="FRIEND VIRUS SUSCEPTIBILITY PROTEIN 1"/>
    <property type="match status" value="1"/>
</dbReference>
<feature type="compositionally biased region" description="Polar residues" evidence="1">
    <location>
        <begin position="345"/>
        <end position="354"/>
    </location>
</feature>
<organism evidence="2 3">
    <name type="scientific">Limosa lapponica baueri</name>
    <dbReference type="NCBI Taxonomy" id="1758121"/>
    <lineage>
        <taxon>Eukaryota</taxon>
        <taxon>Metazoa</taxon>
        <taxon>Chordata</taxon>
        <taxon>Craniata</taxon>
        <taxon>Vertebrata</taxon>
        <taxon>Euteleostomi</taxon>
        <taxon>Archelosauria</taxon>
        <taxon>Archosauria</taxon>
        <taxon>Dinosauria</taxon>
        <taxon>Saurischia</taxon>
        <taxon>Theropoda</taxon>
        <taxon>Coelurosauria</taxon>
        <taxon>Aves</taxon>
        <taxon>Neognathae</taxon>
        <taxon>Neoaves</taxon>
        <taxon>Charadriiformes</taxon>
        <taxon>Scolopacidae</taxon>
        <taxon>Limosa</taxon>
    </lineage>
</organism>
<feature type="region of interest" description="Disordered" evidence="1">
    <location>
        <begin position="306"/>
        <end position="361"/>
    </location>
</feature>
<dbReference type="GO" id="GO:0005794">
    <property type="term" value="C:Golgi apparatus"/>
    <property type="evidence" value="ECO:0007669"/>
    <property type="project" value="TreeGrafter"/>
</dbReference>
<reference evidence="3" key="2">
    <citation type="submission" date="2017-12" db="EMBL/GenBank/DDBJ databases">
        <title>Genome sequence of the Bar-tailed Godwit (Limosa lapponica baueri).</title>
        <authorList>
            <person name="Lima N.C.B."/>
            <person name="Parody-Merino A.M."/>
            <person name="Battley P.F."/>
            <person name="Fidler A.E."/>
            <person name="Prosdocimi F."/>
        </authorList>
    </citation>
    <scope>NUCLEOTIDE SEQUENCE [LARGE SCALE GENOMIC DNA]</scope>
</reference>
<dbReference type="AlphaFoldDB" id="A0A2I0T2F9"/>
<protein>
    <submittedName>
        <fullName evidence="2">Ubiquitin carboxyl-terminal hydrolase 4</fullName>
    </submittedName>
</protein>
<accession>A0A2I0T2F9</accession>
<reference evidence="3" key="1">
    <citation type="submission" date="2017-11" db="EMBL/GenBank/DDBJ databases">
        <authorList>
            <person name="Lima N.C."/>
            <person name="Parody-Merino A.M."/>
            <person name="Battley P.F."/>
            <person name="Fidler A.E."/>
            <person name="Prosdocimi F."/>
        </authorList>
    </citation>
    <scope>NUCLEOTIDE SEQUENCE [LARGE SCALE GENOMIC DNA]</scope>
</reference>
<gene>
    <name evidence="2" type="ORF">llap_21725</name>
</gene>
<dbReference type="EMBL" id="KZ523288">
    <property type="protein sequence ID" value="PKU27971.1"/>
    <property type="molecule type" value="Genomic_DNA"/>
</dbReference>
<sequence>MVKGLEGKTYEERLMFVQLGEEKAEECLHRSPQLPQEGQRRGWGADLLSLVTSDRTRGHDCEHIVTWLLRCWDYEASSLELEGREARQLGSLSKGGVIDKTIGKKTQAISLWRRLLSGVRERYPFTEDVICQPGKRTNMQRSIQYLRELAVREMIYYDLDNAQLPTDPDEVQCTRPMWRKFAQSALLSFANSSAVIEWKSEEEPMVDEVAARLQRYEESFSSHLISAVEKLSRKVQQLEENMSYYPPVQASISAIRSRHFSTQDREHRGCTPRSTLWFYLCVDGGDMRKWDGQPTSILQARVQEFQGRTTTKGDPSRKGAAPVSSAQFPRQSRRPELTSDPLEGTSKSFLQEVSNGHYDQD</sequence>
<dbReference type="InterPro" id="IPR053270">
    <property type="entry name" value="Fv1_restriction_factor"/>
</dbReference>
<evidence type="ECO:0000313" key="3">
    <source>
        <dbReference type="Proteomes" id="UP000233556"/>
    </source>
</evidence>
<dbReference type="PANTHER" id="PTHR48195:SF1">
    <property type="entry name" value="RIKEN CDNA 2410002F23 GENE"/>
    <property type="match status" value="1"/>
</dbReference>
<name>A0A2I0T2F9_LIMLA</name>
<proteinExistence type="predicted"/>
<dbReference type="Proteomes" id="UP000233556">
    <property type="component" value="Unassembled WGS sequence"/>
</dbReference>
<keyword evidence="2" id="KW-0378">Hydrolase</keyword>
<dbReference type="OrthoDB" id="9906618at2759"/>
<dbReference type="GO" id="GO:0016787">
    <property type="term" value="F:hydrolase activity"/>
    <property type="evidence" value="ECO:0007669"/>
    <property type="project" value="UniProtKB-KW"/>
</dbReference>
<dbReference type="GO" id="GO:0009615">
    <property type="term" value="P:response to virus"/>
    <property type="evidence" value="ECO:0007669"/>
    <property type="project" value="TreeGrafter"/>
</dbReference>